<name>A0ABU4YBT8_9HYPH</name>
<accession>A0ABU4YBT8</accession>
<evidence type="ECO:0000313" key="2">
    <source>
        <dbReference type="Proteomes" id="UP001287059"/>
    </source>
</evidence>
<protein>
    <submittedName>
        <fullName evidence="1">Uncharacterized protein</fullName>
    </submittedName>
</protein>
<proteinExistence type="predicted"/>
<reference evidence="1 2" key="1">
    <citation type="submission" date="2023-08" db="EMBL/GenBank/DDBJ databases">
        <title>Implementing the SeqCode for naming new Mesorhizobium species isolated from Vachellia karroo root nodules.</title>
        <authorList>
            <person name="Van Lill M."/>
        </authorList>
    </citation>
    <scope>NUCLEOTIDE SEQUENCE [LARGE SCALE GENOMIC DNA]</scope>
    <source>
        <strain evidence="1 2">VK24D</strain>
    </source>
</reference>
<keyword evidence="2" id="KW-1185">Reference proteome</keyword>
<dbReference type="Proteomes" id="UP001287059">
    <property type="component" value="Unassembled WGS sequence"/>
</dbReference>
<organism evidence="1 2">
    <name type="scientific">Mesorhizobium album</name>
    <dbReference type="NCBI Taxonomy" id="3072314"/>
    <lineage>
        <taxon>Bacteria</taxon>
        <taxon>Pseudomonadati</taxon>
        <taxon>Pseudomonadota</taxon>
        <taxon>Alphaproteobacteria</taxon>
        <taxon>Hyphomicrobiales</taxon>
        <taxon>Phyllobacteriaceae</taxon>
        <taxon>Mesorhizobium</taxon>
    </lineage>
</organism>
<gene>
    <name evidence="1" type="ORF">RFN28_33990</name>
</gene>
<dbReference type="EMBL" id="JAVIIW010000089">
    <property type="protein sequence ID" value="MDX8483414.1"/>
    <property type="molecule type" value="Genomic_DNA"/>
</dbReference>
<sequence length="97" mass="11024">MRDLLSIADPTEFLQLVWSLASLHEGEFGHARRFGPDFSPQEMEQAKERFRFAPWLLATLVNEYLTTSLKSGPRKLNVKNHNAANALISKLVELENA</sequence>
<dbReference type="RefSeq" id="WP_320291499.1">
    <property type="nucleotide sequence ID" value="NZ_JAVIIW010000089.1"/>
</dbReference>
<evidence type="ECO:0000313" key="1">
    <source>
        <dbReference type="EMBL" id="MDX8483414.1"/>
    </source>
</evidence>
<comment type="caution">
    <text evidence="1">The sequence shown here is derived from an EMBL/GenBank/DDBJ whole genome shotgun (WGS) entry which is preliminary data.</text>
</comment>